<dbReference type="InterPro" id="IPR002912">
    <property type="entry name" value="ACT_dom"/>
</dbReference>
<evidence type="ECO:0000259" key="10">
    <source>
        <dbReference type="PROSITE" id="PS51831"/>
    </source>
</evidence>
<organism evidence="11 12">
    <name type="scientific">Bombella mellum</name>
    <dbReference type="NCBI Taxonomy" id="2039288"/>
    <lineage>
        <taxon>Bacteria</taxon>
        <taxon>Pseudomonadati</taxon>
        <taxon>Pseudomonadota</taxon>
        <taxon>Alphaproteobacteria</taxon>
        <taxon>Acetobacterales</taxon>
        <taxon>Acetobacteraceae</taxon>
        <taxon>Bombella</taxon>
    </lineage>
</organism>
<evidence type="ECO:0000256" key="4">
    <source>
        <dbReference type="ARBA" id="ARBA00022801"/>
    </source>
</evidence>
<proteinExistence type="inferred from homology"/>
<comment type="cofactor">
    <cofactor evidence="7">
        <name>Mg(2+)</name>
        <dbReference type="ChEBI" id="CHEBI:18420"/>
    </cofactor>
</comment>
<dbReference type="SUPFAM" id="SSF109604">
    <property type="entry name" value="HD-domain/PDEase-like"/>
    <property type="match status" value="1"/>
</dbReference>
<dbReference type="InterPro" id="IPR043519">
    <property type="entry name" value="NT_sf"/>
</dbReference>
<dbReference type="PIRSF" id="PIRSF006288">
    <property type="entry name" value="PII_uridyltransf"/>
    <property type="match status" value="1"/>
</dbReference>
<comment type="caution">
    <text evidence="7">Lacks conserved residue(s) required for the propagation of feature annotation.</text>
</comment>
<comment type="activity regulation">
    <text evidence="7">Uridylyltransferase (UTase) activity is inhibited by glutamine, while glutamine activates uridylyl-removing (UR) activity.</text>
</comment>
<keyword evidence="3" id="KW-0677">Repeat</keyword>
<reference evidence="11 12" key="1">
    <citation type="submission" date="2017-10" db="EMBL/GenBank/DDBJ databases">
        <authorList>
            <person name="Jakob F."/>
        </authorList>
    </citation>
    <scope>NUCLEOTIDE SEQUENCE [LARGE SCALE GENOMIC DNA]</scope>
    <source>
        <strain evidence="11 12">TMW 2.1889</strain>
    </source>
</reference>
<dbReference type="CDD" id="cd00077">
    <property type="entry name" value="HDc"/>
    <property type="match status" value="1"/>
</dbReference>
<dbReference type="PROSITE" id="PS51831">
    <property type="entry name" value="HD"/>
    <property type="match status" value="1"/>
</dbReference>
<dbReference type="GO" id="GO:0016779">
    <property type="term" value="F:nucleotidyltransferase activity"/>
    <property type="evidence" value="ECO:0007669"/>
    <property type="project" value="UniProtKB-KW"/>
</dbReference>
<dbReference type="EC" id="2.7.7.59" evidence="7"/>
<evidence type="ECO:0000313" key="12">
    <source>
        <dbReference type="Proteomes" id="UP000765338"/>
    </source>
</evidence>
<comment type="domain">
    <text evidence="7">Has four distinct domains: an N-terminal nucleotidyltransferase (NT) domain responsible for UTase activity, a central HD domain that encodes UR activity, and two C-terminal ACT domains that seem to have a role in glutamine sensing.</text>
</comment>
<keyword evidence="4 7" id="KW-0378">Hydrolase</keyword>
<evidence type="ECO:0000256" key="5">
    <source>
        <dbReference type="ARBA" id="ARBA00022842"/>
    </source>
</evidence>
<dbReference type="PROSITE" id="PS51671">
    <property type="entry name" value="ACT"/>
    <property type="match status" value="2"/>
</dbReference>
<dbReference type="InterPro" id="IPR010043">
    <property type="entry name" value="UTase/UR"/>
</dbReference>
<dbReference type="CDD" id="cd05401">
    <property type="entry name" value="NT_GlnE_GlnD_like"/>
    <property type="match status" value="1"/>
</dbReference>
<dbReference type="SMART" id="SM00471">
    <property type="entry name" value="HDc"/>
    <property type="match status" value="1"/>
</dbReference>
<dbReference type="InterPro" id="IPR013546">
    <property type="entry name" value="PII_UdlTrfase/GS_AdlTrfase"/>
</dbReference>
<evidence type="ECO:0000256" key="1">
    <source>
        <dbReference type="ARBA" id="ARBA00022679"/>
    </source>
</evidence>
<comment type="similarity">
    <text evidence="7">Belongs to the GlnD family.</text>
</comment>
<feature type="region of interest" description="Disordered" evidence="8">
    <location>
        <begin position="17"/>
        <end position="41"/>
    </location>
</feature>
<dbReference type="InterPro" id="IPR045865">
    <property type="entry name" value="ACT-like_dom_sf"/>
</dbReference>
<dbReference type="Gene3D" id="1.10.3090.10">
    <property type="entry name" value="cca-adding enzyme, domain 2"/>
    <property type="match status" value="1"/>
</dbReference>
<name>A0ABR5ZQZ3_9PROT</name>
<dbReference type="HAMAP" id="MF_00277">
    <property type="entry name" value="PII_uridylyl_transf"/>
    <property type="match status" value="1"/>
</dbReference>
<gene>
    <name evidence="7" type="primary">glnD</name>
    <name evidence="11" type="ORF">CPA56_01920</name>
</gene>
<comment type="catalytic activity">
    <reaction evidence="7">
        <text>[protein-PII]-uridylyl-L-tyrosine + H2O = [protein-PII]-L-tyrosine + UMP + H(+)</text>
        <dbReference type="Rhea" id="RHEA:48600"/>
        <dbReference type="Rhea" id="RHEA-COMP:12147"/>
        <dbReference type="Rhea" id="RHEA-COMP:12148"/>
        <dbReference type="ChEBI" id="CHEBI:15377"/>
        <dbReference type="ChEBI" id="CHEBI:15378"/>
        <dbReference type="ChEBI" id="CHEBI:46858"/>
        <dbReference type="ChEBI" id="CHEBI:57865"/>
        <dbReference type="ChEBI" id="CHEBI:90602"/>
    </reaction>
</comment>
<dbReference type="Gene3D" id="3.30.70.260">
    <property type="match status" value="1"/>
</dbReference>
<dbReference type="InterPro" id="IPR003607">
    <property type="entry name" value="HD/PDEase_dom"/>
</dbReference>
<feature type="compositionally biased region" description="Low complexity" evidence="8">
    <location>
        <begin position="24"/>
        <end position="39"/>
    </location>
</feature>
<dbReference type="SUPFAM" id="SSF81301">
    <property type="entry name" value="Nucleotidyltransferase"/>
    <property type="match status" value="1"/>
</dbReference>
<dbReference type="InterPro" id="IPR006674">
    <property type="entry name" value="HD_domain"/>
</dbReference>
<keyword evidence="12" id="KW-1185">Reference proteome</keyword>
<comment type="function">
    <text evidence="7">Modifies, by uridylylation and deuridylylation, the PII regulatory proteins (GlnB and homologs), in response to the nitrogen status of the cell that GlnD senses through the glutamine level. Under low glutamine levels, catalyzes the conversion of the PII proteins and UTP to PII-UMP and PPi, while under higher glutamine levels, GlnD hydrolyzes PII-UMP to PII and UMP (deuridylylation). Thus, controls uridylylation state and activity of the PII proteins, and plays an important role in the regulation of nitrogen metabolism.</text>
</comment>
<comment type="catalytic activity">
    <reaction evidence="7">
        <text>[protein-PII]-L-tyrosine + UTP = [protein-PII]-uridylyl-L-tyrosine + diphosphate</text>
        <dbReference type="Rhea" id="RHEA:13673"/>
        <dbReference type="Rhea" id="RHEA-COMP:12147"/>
        <dbReference type="Rhea" id="RHEA-COMP:12148"/>
        <dbReference type="ChEBI" id="CHEBI:33019"/>
        <dbReference type="ChEBI" id="CHEBI:46398"/>
        <dbReference type="ChEBI" id="CHEBI:46858"/>
        <dbReference type="ChEBI" id="CHEBI:90602"/>
        <dbReference type="EC" id="2.7.7.59"/>
    </reaction>
</comment>
<evidence type="ECO:0000256" key="6">
    <source>
        <dbReference type="ARBA" id="ARBA00023268"/>
    </source>
</evidence>
<dbReference type="Pfam" id="PF01966">
    <property type="entry name" value="HD"/>
    <property type="match status" value="1"/>
</dbReference>
<keyword evidence="1 7" id="KW-0808">Transferase</keyword>
<dbReference type="Pfam" id="PF08335">
    <property type="entry name" value="GlnD_UR_UTase"/>
    <property type="match status" value="1"/>
</dbReference>
<keyword evidence="6 7" id="KW-0511">Multifunctional enzyme</keyword>
<keyword evidence="2 7" id="KW-0548">Nucleotidyltransferase</keyword>
<dbReference type="SUPFAM" id="SSF55021">
    <property type="entry name" value="ACT-like"/>
    <property type="match status" value="2"/>
</dbReference>
<dbReference type="Pfam" id="PF24931">
    <property type="entry name" value="ACT_ACR9_3rd"/>
    <property type="match status" value="1"/>
</dbReference>
<evidence type="ECO:0000256" key="2">
    <source>
        <dbReference type="ARBA" id="ARBA00022695"/>
    </source>
</evidence>
<sequence>MKNDFLNITTLPSESAANKRAVMSAPTAPAASHPRAASSYQPAIPRQEALEKLRTELGIQRGRIHQQFEQRKTSGVATARNLALLMDHIIEQLARHAGLPHPDHPSAGGESFCLCATGGYGAGLLAPFSDVDLLFLTDRPPSDTLIQAIEYVLYTLWDLGLRVGHATRTIESAMEMARTDQTSCTTLLDIRPLYGQNALVLSLQEKLEAHLKGPALERFVLQAIAQREDRHRRFGETPYLVEPHIKEGKGGLRDLQVLNWIGYAVLGNGLSIKSNLQRAQGLAPACTLLGLLTKREISRTRSLWNFLWTVRLNLHYITGRNEERLTFDVQPIIGARMRYGNHGHQRGVERFMRHHFLMARAVMRLTHVFQPAILLHLRNQLQQRPPRVEPGPDGFQRIDGYLSLPNPLVLVREPITVLRFLDCARRHQLALHPAAIQQIIRFERHSATLRHNEEASSLFIKLLCEPASEVPPAVLPGQPAISEMEHEEDDEHSRIFWLPLLNETGILSHLLPGWSRILGRTQFDGYHIHTVEAHTIESVRVLRMIEQGRMTDELPLAYRLARTMTQRPLLYLATLLHDIGKGHGGDHSEIGADIATSICQQLGFSASDTDTVSWLVLHHLLLSRTAFSRDIDDPQTILDLADIIQSPKRLRMLLLLTIADIRAVGPRAWNAWKATLLGRLYTRIADVLEGGLQAREDDERVEHNKAFVQQALMDEGMASADIASFMKLGSPGYWLSFDPQSHVRHAGLISRHRAGGRDDAIIMDIVPLPSRGITELTVFCKDKPGLFSRITGALALCGATIADARIHTLHNGMVLDTFWFQAPHGEAFLEPEHVERLRETITQVMEGDVNLDETLSAASFPLARRLEALPIPSRVLIDNDASENHSIVEVNGRDRPALLHNITATLSRLKLHISSAHIMTYGLRAVDVFYVTDSEGRKLATPEQEEALQAALLETLRHTEADIS</sequence>
<dbReference type="EMBL" id="PDLY01000001">
    <property type="protein sequence ID" value="MBA5726755.1"/>
    <property type="molecule type" value="Genomic_DNA"/>
</dbReference>
<feature type="domain" description="HD" evidence="10">
    <location>
        <begin position="531"/>
        <end position="653"/>
    </location>
</feature>
<evidence type="ECO:0000256" key="8">
    <source>
        <dbReference type="SAM" id="MobiDB-lite"/>
    </source>
</evidence>
<feature type="domain" description="ACT" evidence="9">
    <location>
        <begin position="887"/>
        <end position="964"/>
    </location>
</feature>
<dbReference type="Proteomes" id="UP000765338">
    <property type="component" value="Unassembled WGS sequence"/>
</dbReference>
<accession>A0ABR5ZQZ3</accession>
<feature type="region of interest" description="Uridylyltransferase" evidence="7">
    <location>
        <begin position="1"/>
        <end position="390"/>
    </location>
</feature>
<dbReference type="PANTHER" id="PTHR47320">
    <property type="entry name" value="BIFUNCTIONAL URIDYLYLTRANSFERASE/URIDYLYL-REMOVING ENZYME"/>
    <property type="match status" value="1"/>
</dbReference>
<dbReference type="EC" id="3.1.4.-" evidence="7"/>
<evidence type="ECO:0000313" key="11">
    <source>
        <dbReference type="EMBL" id="MBA5726755.1"/>
    </source>
</evidence>
<dbReference type="PANTHER" id="PTHR47320:SF1">
    <property type="entry name" value="BIFUNCTIONAL URIDYLYLTRANSFERASE_URIDYLYL-REMOVING ENZYME"/>
    <property type="match status" value="1"/>
</dbReference>
<protein>
    <recommendedName>
        <fullName evidence="7">Bifunctional uridylyltransferase/uridylyl-removing enzyme</fullName>
        <shortName evidence="7">UTase/UR</shortName>
    </recommendedName>
    <alternativeName>
        <fullName evidence="7">Bifunctional [protein-PII] modification enzyme</fullName>
    </alternativeName>
    <alternativeName>
        <fullName evidence="7">Bifunctional nitrogen sensor protein</fullName>
    </alternativeName>
    <domain>
        <recommendedName>
            <fullName evidence="7">[Protein-PII] uridylyltransferase</fullName>
            <shortName evidence="7">PII uridylyltransferase</shortName>
            <shortName evidence="7">UTase</shortName>
            <ecNumber evidence="7">2.7.7.59</ecNumber>
        </recommendedName>
    </domain>
    <domain>
        <recommendedName>
            <fullName evidence="7">[Protein-PII]-UMP uridylyl-removing enzyme</fullName>
            <shortName evidence="7">UR</shortName>
            <ecNumber evidence="7">3.1.4.-</ecNumber>
        </recommendedName>
    </domain>
</protein>
<keyword evidence="5 7" id="KW-0460">Magnesium</keyword>
<dbReference type="CDD" id="cd04899">
    <property type="entry name" value="ACT_ACR-UUR-like_2"/>
    <property type="match status" value="1"/>
</dbReference>
<dbReference type="NCBIfam" id="NF003467">
    <property type="entry name" value="PRK05092.1"/>
    <property type="match status" value="1"/>
</dbReference>
<dbReference type="Gene3D" id="3.30.460.10">
    <property type="entry name" value="Beta Polymerase, domain 2"/>
    <property type="match status" value="1"/>
</dbReference>
<feature type="domain" description="ACT" evidence="9">
    <location>
        <begin position="775"/>
        <end position="856"/>
    </location>
</feature>
<comment type="caution">
    <text evidence="11">The sequence shown here is derived from an EMBL/GenBank/DDBJ whole genome shotgun (WGS) entry which is preliminary data.</text>
</comment>
<evidence type="ECO:0000256" key="3">
    <source>
        <dbReference type="ARBA" id="ARBA00022737"/>
    </source>
</evidence>
<dbReference type="CDD" id="cd04900">
    <property type="entry name" value="ACT_UUR-like_1"/>
    <property type="match status" value="1"/>
</dbReference>
<evidence type="ECO:0000259" key="9">
    <source>
        <dbReference type="PROSITE" id="PS51671"/>
    </source>
</evidence>
<evidence type="ECO:0000256" key="7">
    <source>
        <dbReference type="HAMAP-Rule" id="MF_00277"/>
    </source>
</evidence>